<dbReference type="InterPro" id="IPR050143">
    <property type="entry name" value="TRIM/RBCC"/>
</dbReference>
<dbReference type="SUPFAM" id="SSF57850">
    <property type="entry name" value="RING/U-box"/>
    <property type="match status" value="1"/>
</dbReference>
<keyword evidence="3" id="KW-0862">Zinc</keyword>
<dbReference type="PROSITE" id="PS00518">
    <property type="entry name" value="ZF_RING_1"/>
    <property type="match status" value="1"/>
</dbReference>
<dbReference type="AlphaFoldDB" id="A0A8C8S0K6"/>
<dbReference type="PROSITE" id="PS50089">
    <property type="entry name" value="ZF_RING_2"/>
    <property type="match status" value="1"/>
</dbReference>
<feature type="coiled-coil region" evidence="5">
    <location>
        <begin position="192"/>
        <end position="219"/>
    </location>
</feature>
<evidence type="ECO:0000313" key="10">
    <source>
        <dbReference type="Proteomes" id="UP000694393"/>
    </source>
</evidence>
<dbReference type="SMART" id="SM00184">
    <property type="entry name" value="RING"/>
    <property type="match status" value="1"/>
</dbReference>
<dbReference type="InterPro" id="IPR001841">
    <property type="entry name" value="Znf_RING"/>
</dbReference>
<feature type="domain" description="B30.2/SPRY" evidence="8">
    <location>
        <begin position="309"/>
        <end position="508"/>
    </location>
</feature>
<reference evidence="9" key="2">
    <citation type="submission" date="2025-09" db="UniProtKB">
        <authorList>
            <consortium name="Ensembl"/>
        </authorList>
    </citation>
    <scope>IDENTIFICATION</scope>
</reference>
<dbReference type="Pfam" id="PF15227">
    <property type="entry name" value="zf-C3HC4_4"/>
    <property type="match status" value="1"/>
</dbReference>
<evidence type="ECO:0000259" key="7">
    <source>
        <dbReference type="PROSITE" id="PS50119"/>
    </source>
</evidence>
<dbReference type="SMART" id="SM00336">
    <property type="entry name" value="BBOX"/>
    <property type="match status" value="1"/>
</dbReference>
<keyword evidence="10" id="KW-1185">Reference proteome</keyword>
<dbReference type="SUPFAM" id="SSF57845">
    <property type="entry name" value="B-box zinc-binding domain"/>
    <property type="match status" value="1"/>
</dbReference>
<evidence type="ECO:0000259" key="8">
    <source>
        <dbReference type="PROSITE" id="PS50188"/>
    </source>
</evidence>
<name>A0A8C8S0K6_9SAUR</name>
<dbReference type="CDD" id="cd12888">
    <property type="entry name" value="SPRY_PRY_TRIM7_like"/>
    <property type="match status" value="1"/>
</dbReference>
<dbReference type="Proteomes" id="UP000694393">
    <property type="component" value="Unplaced"/>
</dbReference>
<reference evidence="9" key="1">
    <citation type="submission" date="2025-08" db="UniProtKB">
        <authorList>
            <consortium name="Ensembl"/>
        </authorList>
    </citation>
    <scope>IDENTIFICATION</scope>
</reference>
<evidence type="ECO:0000256" key="2">
    <source>
        <dbReference type="ARBA" id="ARBA00022771"/>
    </source>
</evidence>
<evidence type="ECO:0000313" key="9">
    <source>
        <dbReference type="Ensembl" id="ENSPCEP00000012334.1"/>
    </source>
</evidence>
<proteinExistence type="predicted"/>
<dbReference type="Pfam" id="PF13765">
    <property type="entry name" value="PRY"/>
    <property type="match status" value="1"/>
</dbReference>
<dbReference type="InterPro" id="IPR003877">
    <property type="entry name" value="SPRY_dom"/>
</dbReference>
<dbReference type="InterPro" id="IPR000315">
    <property type="entry name" value="Znf_B-box"/>
</dbReference>
<accession>A0A8C8S0K6</accession>
<dbReference type="SUPFAM" id="SSF49899">
    <property type="entry name" value="Concanavalin A-like lectins/glucanases"/>
    <property type="match status" value="1"/>
</dbReference>
<evidence type="ECO:0000259" key="6">
    <source>
        <dbReference type="PROSITE" id="PS50089"/>
    </source>
</evidence>
<dbReference type="InterPro" id="IPR006574">
    <property type="entry name" value="PRY"/>
</dbReference>
<dbReference type="GO" id="GO:0008270">
    <property type="term" value="F:zinc ion binding"/>
    <property type="evidence" value="ECO:0007669"/>
    <property type="project" value="UniProtKB-KW"/>
</dbReference>
<dbReference type="SMART" id="SM00589">
    <property type="entry name" value="PRY"/>
    <property type="match status" value="1"/>
</dbReference>
<evidence type="ECO:0000256" key="1">
    <source>
        <dbReference type="ARBA" id="ARBA00022723"/>
    </source>
</evidence>
<feature type="domain" description="RING-type" evidence="6">
    <location>
        <begin position="16"/>
        <end position="61"/>
    </location>
</feature>
<feature type="domain" description="B box-type" evidence="7">
    <location>
        <begin position="90"/>
        <end position="131"/>
    </location>
</feature>
<dbReference type="Gene3D" id="3.30.40.10">
    <property type="entry name" value="Zinc/RING finger domain, C3HC4 (zinc finger)"/>
    <property type="match status" value="1"/>
</dbReference>
<evidence type="ECO:0000256" key="5">
    <source>
        <dbReference type="SAM" id="Coils"/>
    </source>
</evidence>
<keyword evidence="1" id="KW-0479">Metal-binding</keyword>
<dbReference type="PANTHER" id="PTHR24103">
    <property type="entry name" value="E3 UBIQUITIN-PROTEIN LIGASE TRIM"/>
    <property type="match status" value="1"/>
</dbReference>
<dbReference type="InterPro" id="IPR001870">
    <property type="entry name" value="B30.2/SPRY"/>
</dbReference>
<evidence type="ECO:0000256" key="4">
    <source>
        <dbReference type="PROSITE-ProRule" id="PRU00024"/>
    </source>
</evidence>
<sequence>MASASPVQEIQEETKCPICLEYLTDPVNTHCGHNFCQACITQYCEKWDEPVNGPLCCPNCRERIQKGALRNNYQLANIVEKIKHLDYRQGTENLCRRHHKALDLFCEEDGEAVCVVCWRSPEHRSHTVLLLEEAAPKYKEKVQSHLKALREEREKILGFKLTAEEKTLSIFLIQKRTEIERQKIVSEFQQLQQFLEEQERLLLAQLEKLEKEIVKIQNENVTKFSAEISRLSEMISEMEGKCQKPESEFLQVGLKHNFFLCRCAKGNFQEQKKISPELEKRLGDFSQKTVALMETLRKFKGQLGSETWSQPPPGLSSAPNALILPPVTVTLDPDTAHPDLVLSEDGKRVRWDHTQQDLPNNPERFDTEPCVLGRAGFTSGRHCWEVEVGDGLYWAVGVARESVRRKGQISHSPEGGIWAVRRWEDQFEALTSPVTPLPQSRAPSRIRVCLDCDRGQVTFFGAGDEAPIFTFPLGSRTPHTGNRSDSLNTVCVLLKSPVLGVQLHDFRF</sequence>
<dbReference type="InterPro" id="IPR043136">
    <property type="entry name" value="B30.2/SPRY_sf"/>
</dbReference>
<dbReference type="InterPro" id="IPR013320">
    <property type="entry name" value="ConA-like_dom_sf"/>
</dbReference>
<dbReference type="Pfam" id="PF00622">
    <property type="entry name" value="SPRY"/>
    <property type="match status" value="1"/>
</dbReference>
<evidence type="ECO:0000256" key="3">
    <source>
        <dbReference type="ARBA" id="ARBA00022833"/>
    </source>
</evidence>
<organism evidence="9 10">
    <name type="scientific">Pelusios castaneus</name>
    <name type="common">West African mud turtle</name>
    <dbReference type="NCBI Taxonomy" id="367368"/>
    <lineage>
        <taxon>Eukaryota</taxon>
        <taxon>Metazoa</taxon>
        <taxon>Chordata</taxon>
        <taxon>Craniata</taxon>
        <taxon>Vertebrata</taxon>
        <taxon>Euteleostomi</taxon>
        <taxon>Archelosauria</taxon>
        <taxon>Testudinata</taxon>
        <taxon>Testudines</taxon>
        <taxon>Pleurodira</taxon>
        <taxon>Pelomedusidae</taxon>
        <taxon>Pelusios</taxon>
    </lineage>
</organism>
<dbReference type="Gene3D" id="2.60.120.920">
    <property type="match status" value="1"/>
</dbReference>
<protein>
    <submittedName>
        <fullName evidence="9">Uncharacterized protein</fullName>
    </submittedName>
</protein>
<dbReference type="PROSITE" id="PS50188">
    <property type="entry name" value="B302_SPRY"/>
    <property type="match status" value="1"/>
</dbReference>
<dbReference type="InterPro" id="IPR013083">
    <property type="entry name" value="Znf_RING/FYVE/PHD"/>
</dbReference>
<dbReference type="FunFam" id="2.60.120.920:FF:000004">
    <property type="entry name" value="Butyrophilin subfamily 1 member A1"/>
    <property type="match status" value="1"/>
</dbReference>
<keyword evidence="2 4" id="KW-0863">Zinc-finger</keyword>
<dbReference type="PROSITE" id="PS50119">
    <property type="entry name" value="ZF_BBOX"/>
    <property type="match status" value="1"/>
</dbReference>
<dbReference type="InterPro" id="IPR003879">
    <property type="entry name" value="Butyrophylin_SPRY"/>
</dbReference>
<dbReference type="Pfam" id="PF00643">
    <property type="entry name" value="zf-B_box"/>
    <property type="match status" value="1"/>
</dbReference>
<dbReference type="SMART" id="SM00449">
    <property type="entry name" value="SPRY"/>
    <property type="match status" value="1"/>
</dbReference>
<dbReference type="PRINTS" id="PR01407">
    <property type="entry name" value="BUTYPHLNCDUF"/>
</dbReference>
<dbReference type="InterPro" id="IPR017907">
    <property type="entry name" value="Znf_RING_CS"/>
</dbReference>
<keyword evidence="5" id="KW-0175">Coiled coil</keyword>
<dbReference type="Gene3D" id="3.30.160.60">
    <property type="entry name" value="Classic Zinc Finger"/>
    <property type="match status" value="1"/>
</dbReference>
<dbReference type="Ensembl" id="ENSPCET00000012768.1">
    <property type="protein sequence ID" value="ENSPCEP00000012334.1"/>
    <property type="gene ID" value="ENSPCEG00000009728.1"/>
</dbReference>